<reference evidence="1 2" key="1">
    <citation type="submission" date="2018-07" db="EMBL/GenBank/DDBJ databases">
        <title>Genomic Encyclopedia of Type Strains, Phase IV (KMG-IV): sequencing the most valuable type-strain genomes for metagenomic binning, comparative biology and taxonomic classification.</title>
        <authorList>
            <person name="Goeker M."/>
        </authorList>
    </citation>
    <scope>NUCLEOTIDE SEQUENCE [LARGE SCALE GENOMIC DNA]</scope>
    <source>
        <strain evidence="1 2">DSM 103736</strain>
    </source>
</reference>
<proteinExistence type="predicted"/>
<keyword evidence="2" id="KW-1185">Reference proteome</keyword>
<comment type="caution">
    <text evidence="1">The sequence shown here is derived from an EMBL/GenBank/DDBJ whole genome shotgun (WGS) entry which is preliminary data.</text>
</comment>
<sequence>MTTHTSSIAAFCDLLSSLNFSHYDELELVDLNALTASMVEGLSHGLLFIGETLESGAQFPPESLLQLSEVLTAHAHILPALHLIGDKALIELTHRHA</sequence>
<organism evidence="1 2">
    <name type="scientific">Enterobacillus tribolii</name>
    <dbReference type="NCBI Taxonomy" id="1487935"/>
    <lineage>
        <taxon>Bacteria</taxon>
        <taxon>Pseudomonadati</taxon>
        <taxon>Pseudomonadota</taxon>
        <taxon>Gammaproteobacteria</taxon>
        <taxon>Enterobacterales</taxon>
        <taxon>Hafniaceae</taxon>
        <taxon>Enterobacillus</taxon>
    </lineage>
</organism>
<dbReference type="OrthoDB" id="6626721at2"/>
<evidence type="ECO:0000313" key="1">
    <source>
        <dbReference type="EMBL" id="RDK95784.1"/>
    </source>
</evidence>
<dbReference type="RefSeq" id="WP_147291329.1">
    <property type="nucleotide sequence ID" value="NZ_QRAP01000002.1"/>
</dbReference>
<gene>
    <name evidence="1" type="ORF">C8D90_102267</name>
</gene>
<protein>
    <submittedName>
        <fullName evidence="1">Uncharacterized protein</fullName>
    </submittedName>
</protein>
<evidence type="ECO:0000313" key="2">
    <source>
        <dbReference type="Proteomes" id="UP000254848"/>
    </source>
</evidence>
<accession>A0A370R1I8</accession>
<dbReference type="AlphaFoldDB" id="A0A370R1I8"/>
<name>A0A370R1I8_9GAMM</name>
<dbReference type="EMBL" id="QRAP01000002">
    <property type="protein sequence ID" value="RDK95784.1"/>
    <property type="molecule type" value="Genomic_DNA"/>
</dbReference>
<dbReference type="Proteomes" id="UP000254848">
    <property type="component" value="Unassembled WGS sequence"/>
</dbReference>